<proteinExistence type="predicted"/>
<sequence length="46" mass="5364">MRRYTNRRMLVLGGIAIIYMLVLVFYGSPLLAFSTWMGWVDPEAVR</sequence>
<keyword evidence="1" id="KW-0812">Transmembrane</keyword>
<evidence type="ECO:0000313" key="3">
    <source>
        <dbReference type="Proteomes" id="UP000585437"/>
    </source>
</evidence>
<evidence type="ECO:0000256" key="1">
    <source>
        <dbReference type="SAM" id="Phobius"/>
    </source>
</evidence>
<protein>
    <submittedName>
        <fullName evidence="2">Uncharacterized protein</fullName>
    </submittedName>
</protein>
<keyword evidence="3" id="KW-1185">Reference proteome</keyword>
<organism evidence="2 3">
    <name type="scientific">Rhizobium soli</name>
    <dbReference type="NCBI Taxonomy" id="424798"/>
    <lineage>
        <taxon>Bacteria</taxon>
        <taxon>Pseudomonadati</taxon>
        <taxon>Pseudomonadota</taxon>
        <taxon>Alphaproteobacteria</taxon>
        <taxon>Hyphomicrobiales</taxon>
        <taxon>Rhizobiaceae</taxon>
        <taxon>Rhizobium/Agrobacterium group</taxon>
        <taxon>Rhizobium</taxon>
    </lineage>
</organism>
<reference evidence="2 3" key="1">
    <citation type="submission" date="2020-08" db="EMBL/GenBank/DDBJ databases">
        <title>The Agave Microbiome: Exploring the role of microbial communities in plant adaptations to desert environments.</title>
        <authorList>
            <person name="Partida-Martinez L.P."/>
        </authorList>
    </citation>
    <scope>NUCLEOTIDE SEQUENCE [LARGE SCALE GENOMIC DNA]</scope>
    <source>
        <strain evidence="2 3">AS3.12</strain>
    </source>
</reference>
<dbReference type="EMBL" id="JACHBU010000004">
    <property type="protein sequence ID" value="MBB6509174.1"/>
    <property type="molecule type" value="Genomic_DNA"/>
</dbReference>
<dbReference type="RefSeq" id="WP_156461813.1">
    <property type="nucleotide sequence ID" value="NZ_JACHBU010000004.1"/>
</dbReference>
<feature type="transmembrane region" description="Helical" evidence="1">
    <location>
        <begin position="12"/>
        <end position="39"/>
    </location>
</feature>
<name>A0A7X0JK84_9HYPH</name>
<dbReference type="Proteomes" id="UP000585437">
    <property type="component" value="Unassembled WGS sequence"/>
</dbReference>
<accession>A0A7X0JK84</accession>
<evidence type="ECO:0000313" key="2">
    <source>
        <dbReference type="EMBL" id="MBB6509174.1"/>
    </source>
</evidence>
<keyword evidence="1" id="KW-1133">Transmembrane helix</keyword>
<dbReference type="AlphaFoldDB" id="A0A7X0JK84"/>
<keyword evidence="1" id="KW-0472">Membrane</keyword>
<comment type="caution">
    <text evidence="2">The sequence shown here is derived from an EMBL/GenBank/DDBJ whole genome shotgun (WGS) entry which is preliminary data.</text>
</comment>
<gene>
    <name evidence="2" type="ORF">F4695_002531</name>
</gene>